<sequence length="273" mass="30616">MTVTKLQTTLTMLGTGHALVTECFNTCFFIHSDKSQLLIDTGGGNYLLHQLKAANIDVAGIHHLFITHAHTDHLLGAPWLLRAVSGQVKKGRYEGKLNIYSHAKVLRLLHVFIDELFSKKDKAVMAQCLNFIEVQPEQELAIEQFRLTPFDILSTKELQYGFRLELPDNKILVCLGDEPFNEHCRNDAMNADLLLSEAYCLKAEADKFKPYEKNHSTAFDAGVMAAGLKAKALLLYHTEDSDLAHRAGRYSAEAAENFKGQIFVPRDLDTITL</sequence>
<dbReference type="Pfam" id="PF23023">
    <property type="entry name" value="Anti-Pycsar_Apyc1"/>
    <property type="match status" value="1"/>
</dbReference>
<dbReference type="InterPro" id="IPR001279">
    <property type="entry name" value="Metallo-B-lactamas"/>
</dbReference>
<dbReference type="Proteomes" id="UP000823631">
    <property type="component" value="Unassembled WGS sequence"/>
</dbReference>
<organism evidence="2 3">
    <name type="scientific">Candidatus Avisuccinivibrio stercorigallinarum</name>
    <dbReference type="NCBI Taxonomy" id="2840704"/>
    <lineage>
        <taxon>Bacteria</taxon>
        <taxon>Pseudomonadati</taxon>
        <taxon>Pseudomonadota</taxon>
        <taxon>Gammaproteobacteria</taxon>
        <taxon>Aeromonadales</taxon>
        <taxon>Succinivibrionaceae</taxon>
        <taxon>Succinivibrionaceae incertae sedis</taxon>
        <taxon>Candidatus Avisuccinivibrio</taxon>
    </lineage>
</organism>
<dbReference type="SUPFAM" id="SSF56281">
    <property type="entry name" value="Metallo-hydrolase/oxidoreductase"/>
    <property type="match status" value="1"/>
</dbReference>
<evidence type="ECO:0000259" key="1">
    <source>
        <dbReference type="SMART" id="SM00849"/>
    </source>
</evidence>
<gene>
    <name evidence="2" type="ORF">IAB19_07385</name>
</gene>
<reference evidence="2" key="2">
    <citation type="journal article" date="2021" name="PeerJ">
        <title>Extensive microbial diversity within the chicken gut microbiome revealed by metagenomics and culture.</title>
        <authorList>
            <person name="Gilroy R."/>
            <person name="Ravi A."/>
            <person name="Getino M."/>
            <person name="Pursley I."/>
            <person name="Horton D.L."/>
            <person name="Alikhan N.F."/>
            <person name="Baker D."/>
            <person name="Gharbi K."/>
            <person name="Hall N."/>
            <person name="Watson M."/>
            <person name="Adriaenssens E.M."/>
            <person name="Foster-Nyarko E."/>
            <person name="Jarju S."/>
            <person name="Secka A."/>
            <person name="Antonio M."/>
            <person name="Oren A."/>
            <person name="Chaudhuri R.R."/>
            <person name="La Ragione R."/>
            <person name="Hildebrand F."/>
            <person name="Pallen M.J."/>
        </authorList>
    </citation>
    <scope>NUCLEOTIDE SEQUENCE</scope>
    <source>
        <strain evidence="2">17213</strain>
    </source>
</reference>
<feature type="domain" description="Metallo-beta-lactamase" evidence="1">
    <location>
        <begin position="24"/>
        <end position="215"/>
    </location>
</feature>
<dbReference type="SMART" id="SM00849">
    <property type="entry name" value="Lactamase_B"/>
    <property type="match status" value="1"/>
</dbReference>
<dbReference type="Gene3D" id="3.60.15.10">
    <property type="entry name" value="Ribonuclease Z/Hydroxyacylglutathione hydrolase-like"/>
    <property type="match status" value="1"/>
</dbReference>
<evidence type="ECO:0000313" key="2">
    <source>
        <dbReference type="EMBL" id="MBO8416183.1"/>
    </source>
</evidence>
<dbReference type="PANTHER" id="PTHR46018:SF7">
    <property type="entry name" value="RIBONUCLEASE Z"/>
    <property type="match status" value="1"/>
</dbReference>
<dbReference type="InterPro" id="IPR036866">
    <property type="entry name" value="RibonucZ/Hydroxyglut_hydro"/>
</dbReference>
<accession>A0A9D9GT58</accession>
<comment type="caution">
    <text evidence="2">The sequence shown here is derived from an EMBL/GenBank/DDBJ whole genome shotgun (WGS) entry which is preliminary data.</text>
</comment>
<dbReference type="GO" id="GO:0042781">
    <property type="term" value="F:3'-tRNA processing endoribonuclease activity"/>
    <property type="evidence" value="ECO:0007669"/>
    <property type="project" value="TreeGrafter"/>
</dbReference>
<evidence type="ECO:0000313" key="3">
    <source>
        <dbReference type="Proteomes" id="UP000823631"/>
    </source>
</evidence>
<dbReference type="EMBL" id="JADINH010000155">
    <property type="protein sequence ID" value="MBO8416183.1"/>
    <property type="molecule type" value="Genomic_DNA"/>
</dbReference>
<name>A0A9D9GT58_9GAMM</name>
<proteinExistence type="predicted"/>
<protein>
    <submittedName>
        <fullName evidence="2">MBL fold metallo-hydrolase</fullName>
    </submittedName>
</protein>
<dbReference type="AlphaFoldDB" id="A0A9D9GT58"/>
<reference evidence="2" key="1">
    <citation type="submission" date="2020-10" db="EMBL/GenBank/DDBJ databases">
        <authorList>
            <person name="Gilroy R."/>
        </authorList>
    </citation>
    <scope>NUCLEOTIDE SEQUENCE</scope>
    <source>
        <strain evidence="2">17213</strain>
    </source>
</reference>
<dbReference type="PANTHER" id="PTHR46018">
    <property type="entry name" value="ZINC PHOSPHODIESTERASE ELAC PROTEIN 1"/>
    <property type="match status" value="1"/>
</dbReference>